<gene>
    <name evidence="3" type="ORF">IAA96_04885</name>
</gene>
<sequence length="183" mass="20355">MNFGDILEKWEKNGGTPQTPDNLPGGMQAHGSAPRPSGNSGKNKKADGKPQPAIHPLDLWLNRYGVQDKDAEPEPVSRTESIRRRAEQRRRLKAMQPEAKLDLHGLTQEEAEHSLDSFFRECRQKGLRKILIVHGKGLHSEGQPVLFSVVRSYLERNPFAGDFGQAAKEDGGSGALWVILKQD</sequence>
<evidence type="ECO:0000313" key="3">
    <source>
        <dbReference type="EMBL" id="MBO8450424.1"/>
    </source>
</evidence>
<dbReference type="PANTHER" id="PTHR35562">
    <property type="entry name" value="DNA ENDONUCLEASE SMRA-RELATED"/>
    <property type="match status" value="1"/>
</dbReference>
<dbReference type="EMBL" id="JADIMS010000083">
    <property type="protein sequence ID" value="MBO8450424.1"/>
    <property type="molecule type" value="Genomic_DNA"/>
</dbReference>
<dbReference type="SMART" id="SM00463">
    <property type="entry name" value="SMR"/>
    <property type="match status" value="1"/>
</dbReference>
<dbReference type="Proteomes" id="UP000823616">
    <property type="component" value="Unassembled WGS sequence"/>
</dbReference>
<organism evidence="3 4">
    <name type="scientific">Candidatus Avitreponema avistercoris</name>
    <dbReference type="NCBI Taxonomy" id="2840705"/>
    <lineage>
        <taxon>Bacteria</taxon>
        <taxon>Pseudomonadati</taxon>
        <taxon>Spirochaetota</taxon>
        <taxon>Spirochaetia</taxon>
        <taxon>Spirochaetales</taxon>
        <taxon>Candidatus Avitreponema</taxon>
    </lineage>
</organism>
<feature type="domain" description="Smr" evidence="2">
    <location>
        <begin position="101"/>
        <end position="181"/>
    </location>
</feature>
<reference evidence="3" key="2">
    <citation type="journal article" date="2021" name="PeerJ">
        <title>Extensive microbial diversity within the chicken gut microbiome revealed by metagenomics and culture.</title>
        <authorList>
            <person name="Gilroy R."/>
            <person name="Ravi A."/>
            <person name="Getino M."/>
            <person name="Pursley I."/>
            <person name="Horton D.L."/>
            <person name="Alikhan N.F."/>
            <person name="Baker D."/>
            <person name="Gharbi K."/>
            <person name="Hall N."/>
            <person name="Watson M."/>
            <person name="Adriaenssens E.M."/>
            <person name="Foster-Nyarko E."/>
            <person name="Jarju S."/>
            <person name="Secka A."/>
            <person name="Antonio M."/>
            <person name="Oren A."/>
            <person name="Chaudhuri R.R."/>
            <person name="La Ragione R."/>
            <person name="Hildebrand F."/>
            <person name="Pallen M.J."/>
        </authorList>
    </citation>
    <scope>NUCLEOTIDE SEQUENCE</scope>
    <source>
        <strain evidence="3">B3-4054</strain>
    </source>
</reference>
<evidence type="ECO:0000256" key="1">
    <source>
        <dbReference type="SAM" id="MobiDB-lite"/>
    </source>
</evidence>
<dbReference type="PANTHER" id="PTHR35562:SF2">
    <property type="entry name" value="DNA ENDONUCLEASE SMRA-RELATED"/>
    <property type="match status" value="1"/>
</dbReference>
<dbReference type="SUPFAM" id="SSF160443">
    <property type="entry name" value="SMR domain-like"/>
    <property type="match status" value="1"/>
</dbReference>
<feature type="region of interest" description="Disordered" evidence="1">
    <location>
        <begin position="1"/>
        <end position="94"/>
    </location>
</feature>
<dbReference type="Pfam" id="PF01713">
    <property type="entry name" value="Smr"/>
    <property type="match status" value="1"/>
</dbReference>
<feature type="compositionally biased region" description="Basic and acidic residues" evidence="1">
    <location>
        <begin position="1"/>
        <end position="12"/>
    </location>
</feature>
<dbReference type="AlphaFoldDB" id="A0A9D9EMY0"/>
<evidence type="ECO:0000259" key="2">
    <source>
        <dbReference type="PROSITE" id="PS50828"/>
    </source>
</evidence>
<evidence type="ECO:0000313" key="4">
    <source>
        <dbReference type="Proteomes" id="UP000823616"/>
    </source>
</evidence>
<protein>
    <submittedName>
        <fullName evidence="3">Smr/MutS family protein</fullName>
    </submittedName>
</protein>
<dbReference type="InterPro" id="IPR002625">
    <property type="entry name" value="Smr_dom"/>
</dbReference>
<name>A0A9D9EMY0_9SPIR</name>
<dbReference type="Gene3D" id="3.30.1370.110">
    <property type="match status" value="1"/>
</dbReference>
<dbReference type="PROSITE" id="PS50828">
    <property type="entry name" value="SMR"/>
    <property type="match status" value="1"/>
</dbReference>
<dbReference type="InterPro" id="IPR036063">
    <property type="entry name" value="Smr_dom_sf"/>
</dbReference>
<accession>A0A9D9EMY0</accession>
<proteinExistence type="predicted"/>
<feature type="compositionally biased region" description="Basic and acidic residues" evidence="1">
    <location>
        <begin position="66"/>
        <end position="85"/>
    </location>
</feature>
<comment type="caution">
    <text evidence="3">The sequence shown here is derived from an EMBL/GenBank/DDBJ whole genome shotgun (WGS) entry which is preliminary data.</text>
</comment>
<reference evidence="3" key="1">
    <citation type="submission" date="2020-10" db="EMBL/GenBank/DDBJ databases">
        <authorList>
            <person name="Gilroy R."/>
        </authorList>
    </citation>
    <scope>NUCLEOTIDE SEQUENCE</scope>
    <source>
        <strain evidence="3">B3-4054</strain>
    </source>
</reference>